<protein>
    <submittedName>
        <fullName evidence="1">Uncharacterized protein</fullName>
    </submittedName>
</protein>
<dbReference type="EMBL" id="GISG01267422">
    <property type="protein sequence ID" value="MBA4675503.1"/>
    <property type="molecule type" value="Transcribed_RNA"/>
</dbReference>
<reference evidence="1" key="2">
    <citation type="submission" date="2020-07" db="EMBL/GenBank/DDBJ databases">
        <authorList>
            <person name="Vera ALvarez R."/>
            <person name="Arias-Moreno D.M."/>
            <person name="Jimenez-Jacinto V."/>
            <person name="Jimenez-Bremont J.F."/>
            <person name="Swaminathan K."/>
            <person name="Moose S.P."/>
            <person name="Guerrero-Gonzalez M.L."/>
            <person name="Marino-Ramirez L."/>
            <person name="Landsman D."/>
            <person name="Rodriguez-Kessler M."/>
            <person name="Delgado-Sanchez P."/>
        </authorList>
    </citation>
    <scope>NUCLEOTIDE SEQUENCE</scope>
    <source>
        <tissue evidence="1">Cladode</tissue>
    </source>
</reference>
<organism evidence="1">
    <name type="scientific">Opuntia streptacantha</name>
    <name type="common">Prickly pear cactus</name>
    <name type="synonym">Opuntia cardona</name>
    <dbReference type="NCBI Taxonomy" id="393608"/>
    <lineage>
        <taxon>Eukaryota</taxon>
        <taxon>Viridiplantae</taxon>
        <taxon>Streptophyta</taxon>
        <taxon>Embryophyta</taxon>
        <taxon>Tracheophyta</taxon>
        <taxon>Spermatophyta</taxon>
        <taxon>Magnoliopsida</taxon>
        <taxon>eudicotyledons</taxon>
        <taxon>Gunneridae</taxon>
        <taxon>Pentapetalae</taxon>
        <taxon>Caryophyllales</taxon>
        <taxon>Cactineae</taxon>
        <taxon>Cactaceae</taxon>
        <taxon>Opuntioideae</taxon>
        <taxon>Opuntia</taxon>
    </lineage>
</organism>
<sequence length="128" mass="14684">MHFLLKVQWSTKRSERPIMFPYWIATQPTNAKYVTRKKTRLKSSRRIREVVIAAVTRGTAHNNCWHIVKKIIDIIAVRNPKMAPATISQPISLDLIWPDNHFCSILVDSIAYLLIISNVDGSFASQPK</sequence>
<evidence type="ECO:0000313" key="1">
    <source>
        <dbReference type="EMBL" id="MBA4675503.1"/>
    </source>
</evidence>
<reference evidence="1" key="1">
    <citation type="journal article" date="2013" name="J. Plant Res.">
        <title>Effect of fungi and light on seed germination of three Opuntia species from semiarid lands of central Mexico.</title>
        <authorList>
            <person name="Delgado-Sanchez P."/>
            <person name="Jimenez-Bremont J.F."/>
            <person name="Guerrero-Gonzalez Mde L."/>
            <person name="Flores J."/>
        </authorList>
    </citation>
    <scope>NUCLEOTIDE SEQUENCE</scope>
    <source>
        <tissue evidence="1">Cladode</tissue>
    </source>
</reference>
<dbReference type="AlphaFoldDB" id="A0A7C9EUL3"/>
<accession>A0A7C9EUL3</accession>
<name>A0A7C9EUL3_OPUST</name>
<proteinExistence type="predicted"/>